<proteinExistence type="predicted"/>
<sequence>MHRPAGTASFGPFSLQFFMKENMDYEISETKRKIFEASRKILQDKGILGLTLAEAASVAGISKGGLLYHFSSKSELLAGLLHFEAITFERAVTEAAQADGQPGAWTRAYIIASSAQALQGRSLSAVIGSLLLEPGLLPVYATHAARWAELLGRDQLPERTAHIIRFAVEGLWFDEVCGLRPLDPAQRAAFVDSLLAMTRPLAPSQ</sequence>
<dbReference type="InterPro" id="IPR001647">
    <property type="entry name" value="HTH_TetR"/>
</dbReference>
<dbReference type="Gene3D" id="1.10.357.10">
    <property type="entry name" value="Tetracycline Repressor, domain 2"/>
    <property type="match status" value="1"/>
</dbReference>
<organism evidence="4 5">
    <name type="scientific">Burkholderia stabilis</name>
    <dbReference type="NCBI Taxonomy" id="95485"/>
    <lineage>
        <taxon>Bacteria</taxon>
        <taxon>Pseudomonadati</taxon>
        <taxon>Pseudomonadota</taxon>
        <taxon>Betaproteobacteria</taxon>
        <taxon>Burkholderiales</taxon>
        <taxon>Burkholderiaceae</taxon>
        <taxon>Burkholderia</taxon>
        <taxon>Burkholderia cepacia complex</taxon>
    </lineage>
</organism>
<dbReference type="InterPro" id="IPR009057">
    <property type="entry name" value="Homeodomain-like_sf"/>
</dbReference>
<dbReference type="InterPro" id="IPR041479">
    <property type="entry name" value="TetR_CgmR_C"/>
</dbReference>
<dbReference type="SUPFAM" id="SSF46689">
    <property type="entry name" value="Homeodomain-like"/>
    <property type="match status" value="1"/>
</dbReference>
<dbReference type="PRINTS" id="PR00455">
    <property type="entry name" value="HTHTETR"/>
</dbReference>
<evidence type="ECO:0000256" key="1">
    <source>
        <dbReference type="ARBA" id="ARBA00023125"/>
    </source>
</evidence>
<evidence type="ECO:0000256" key="2">
    <source>
        <dbReference type="PROSITE-ProRule" id="PRU00335"/>
    </source>
</evidence>
<gene>
    <name evidence="4" type="primary">ttgR_4</name>
    <name evidence="4" type="ORF">BSTAB16_4153</name>
</gene>
<dbReference type="Proteomes" id="UP000268684">
    <property type="component" value="Chromosome II"/>
</dbReference>
<dbReference type="Pfam" id="PF00440">
    <property type="entry name" value="TetR_N"/>
    <property type="match status" value="1"/>
</dbReference>
<keyword evidence="5" id="KW-1185">Reference proteome</keyword>
<dbReference type="AlphaFoldDB" id="A0AAJ5T5Y0"/>
<protein>
    <submittedName>
        <fullName evidence="4">Toluene efflux pump ttgABC operon repressor,DNA-binding transcriptional repressor AcrR,transcriptional repressor BetI,Bacterial regulatory proteins, tetR family</fullName>
    </submittedName>
</protein>
<feature type="domain" description="HTH tetR-type" evidence="3">
    <location>
        <begin position="28"/>
        <end position="88"/>
    </location>
</feature>
<dbReference type="InterPro" id="IPR036271">
    <property type="entry name" value="Tet_transcr_reg_TetR-rel_C_sf"/>
</dbReference>
<dbReference type="Pfam" id="PF17937">
    <property type="entry name" value="TetR_C_28"/>
    <property type="match status" value="1"/>
</dbReference>
<dbReference type="SUPFAM" id="SSF48498">
    <property type="entry name" value="Tetracyclin repressor-like, C-terminal domain"/>
    <property type="match status" value="1"/>
</dbReference>
<feature type="DNA-binding region" description="H-T-H motif" evidence="2">
    <location>
        <begin position="51"/>
        <end position="70"/>
    </location>
</feature>
<name>A0AAJ5T5Y0_9BURK</name>
<dbReference type="GO" id="GO:0003677">
    <property type="term" value="F:DNA binding"/>
    <property type="evidence" value="ECO:0007669"/>
    <property type="project" value="UniProtKB-UniRule"/>
</dbReference>
<accession>A0AAJ5T5Y0</accession>
<dbReference type="PROSITE" id="PS50977">
    <property type="entry name" value="HTH_TETR_2"/>
    <property type="match status" value="1"/>
</dbReference>
<evidence type="ECO:0000313" key="4">
    <source>
        <dbReference type="EMBL" id="VBB13967.1"/>
    </source>
</evidence>
<evidence type="ECO:0000259" key="3">
    <source>
        <dbReference type="PROSITE" id="PS50977"/>
    </source>
</evidence>
<evidence type="ECO:0000313" key="5">
    <source>
        <dbReference type="Proteomes" id="UP000268684"/>
    </source>
</evidence>
<dbReference type="EMBL" id="LR025743">
    <property type="protein sequence ID" value="VBB13967.1"/>
    <property type="molecule type" value="Genomic_DNA"/>
</dbReference>
<reference evidence="4 5" key="1">
    <citation type="submission" date="2017-11" db="EMBL/GenBank/DDBJ databases">
        <authorList>
            <person name="Seth-Smith MB H."/>
        </authorList>
    </citation>
    <scope>NUCLEOTIDE SEQUENCE [LARGE SCALE GENOMIC DNA]</scope>
    <source>
        <strain evidence="4">E</strain>
    </source>
</reference>
<keyword evidence="1 2" id="KW-0238">DNA-binding</keyword>